<evidence type="ECO:0000256" key="4">
    <source>
        <dbReference type="ARBA" id="ARBA00022989"/>
    </source>
</evidence>
<dbReference type="PANTHER" id="PTHR23538">
    <property type="entry name" value="44.5 KD BACTERIOCHLOROPHYLL SYNTHASE SUBUNIT"/>
    <property type="match status" value="1"/>
</dbReference>
<dbReference type="GO" id="GO:0016020">
    <property type="term" value="C:membrane"/>
    <property type="evidence" value="ECO:0007669"/>
    <property type="project" value="UniProtKB-SubCell"/>
</dbReference>
<feature type="transmembrane region" description="Helical" evidence="6">
    <location>
        <begin position="192"/>
        <end position="213"/>
    </location>
</feature>
<dbReference type="CDD" id="cd06176">
    <property type="entry name" value="MFS_BCD_PucC-like"/>
    <property type="match status" value="1"/>
</dbReference>
<feature type="transmembrane region" description="Helical" evidence="6">
    <location>
        <begin position="413"/>
        <end position="434"/>
    </location>
</feature>
<dbReference type="PANTHER" id="PTHR23538:SF1">
    <property type="entry name" value="44.5 KD BACTERIOCHLOROPHYLL SYNTHASE SUBUNIT"/>
    <property type="match status" value="1"/>
</dbReference>
<feature type="transmembrane region" description="Helical" evidence="6">
    <location>
        <begin position="345"/>
        <end position="367"/>
    </location>
</feature>
<feature type="transmembrane region" description="Helical" evidence="6">
    <location>
        <begin position="289"/>
        <end position="306"/>
    </location>
</feature>
<dbReference type="Proteomes" id="UP000594468">
    <property type="component" value="Chromosome"/>
</dbReference>
<keyword evidence="4 6" id="KW-1133">Transmembrane helix</keyword>
<dbReference type="AlphaFoldDB" id="A0A7S8E8A5"/>
<dbReference type="InterPro" id="IPR026036">
    <property type="entry name" value="PucC"/>
</dbReference>
<dbReference type="KEGG" id="pmet:G4Y79_21290"/>
<comment type="similarity">
    <text evidence="2">Belongs to the PucC family.</text>
</comment>
<dbReference type="SUPFAM" id="SSF103473">
    <property type="entry name" value="MFS general substrate transporter"/>
    <property type="match status" value="1"/>
</dbReference>
<gene>
    <name evidence="7" type="ORF">G4Y79_21290</name>
</gene>
<evidence type="ECO:0000256" key="2">
    <source>
        <dbReference type="ARBA" id="ARBA00008412"/>
    </source>
</evidence>
<evidence type="ECO:0000313" key="8">
    <source>
        <dbReference type="Proteomes" id="UP000594468"/>
    </source>
</evidence>
<keyword evidence="5 6" id="KW-0472">Membrane</keyword>
<reference evidence="7 8" key="1">
    <citation type="submission" date="2020-02" db="EMBL/GenBank/DDBJ databases">
        <authorList>
            <person name="Zheng R.K."/>
            <person name="Sun C.M."/>
        </authorList>
    </citation>
    <scope>NUCLEOTIDE SEQUENCE [LARGE SCALE GENOMIC DNA]</scope>
    <source>
        <strain evidence="8">rifampicinis</strain>
    </source>
</reference>
<evidence type="ECO:0000256" key="3">
    <source>
        <dbReference type="ARBA" id="ARBA00022692"/>
    </source>
</evidence>
<sequence length="463" mass="50611">MGEKQKGLSIGRNFKIGLFHLGSGMADVLSTGVWNRIMISDLGYSAGPVGLLLSLRYFLTPLGIWAGRVSDRRTILGFRRLFWIWLGRLLMALSTAILGISTAQLVVNRDAPVETWLLIGGSLIAFSLGNAISGSTFLALIYDRSTEAQRGRAIGIVWTMLLVGLTIGGIVFSLSLPHTEGADGLSFTADDLFMLFLMAAVIFAVLWFVSLWGEERRGEAINLAEIGTDAEHQRSFRDDVQLVWSNRSMRFFLIYLVASMFFAFSQDVILEPFAGDVFEMPAHVTNRFSTYWGTTAILGSLFSIWLSRRVKWFDNTRMSVIGTAILFVTFIVLAVSGLAQIRQLVTPGLILLGLGLGLWNIGTLGLMMDFSPTGEAGTFLGFWSMCVTLARGAGVGSGGWARDAWLQVTQQPHIAYGLVFVLGAVGLAFSLWAVSQIDVSQFKRDVNVRSSEETAAILAGAME</sequence>
<accession>A0A7S8E8A5</accession>
<feature type="transmembrane region" description="Helical" evidence="6">
    <location>
        <begin position="115"/>
        <end position="141"/>
    </location>
</feature>
<dbReference type="EMBL" id="CP062983">
    <property type="protein sequence ID" value="QPC82192.1"/>
    <property type="molecule type" value="Genomic_DNA"/>
</dbReference>
<protein>
    <submittedName>
        <fullName evidence="7">BCD family MFS transporter</fullName>
    </submittedName>
</protein>
<dbReference type="Pfam" id="PF03209">
    <property type="entry name" value="PUCC"/>
    <property type="match status" value="1"/>
</dbReference>
<evidence type="ECO:0000256" key="5">
    <source>
        <dbReference type="ARBA" id="ARBA00023136"/>
    </source>
</evidence>
<feature type="transmembrane region" description="Helical" evidence="6">
    <location>
        <begin position="318"/>
        <end position="339"/>
    </location>
</feature>
<keyword evidence="8" id="KW-1185">Reference proteome</keyword>
<comment type="subcellular location">
    <subcellularLocation>
        <location evidence="1">Membrane</location>
        <topology evidence="1">Multi-pass membrane protein</topology>
    </subcellularLocation>
</comment>
<evidence type="ECO:0000256" key="6">
    <source>
        <dbReference type="SAM" id="Phobius"/>
    </source>
</evidence>
<feature type="transmembrane region" description="Helical" evidence="6">
    <location>
        <begin position="379"/>
        <end position="401"/>
    </location>
</feature>
<evidence type="ECO:0000313" key="7">
    <source>
        <dbReference type="EMBL" id="QPC82192.1"/>
    </source>
</evidence>
<dbReference type="RefSeq" id="WP_195170261.1">
    <property type="nucleotide sequence ID" value="NZ_CP062983.1"/>
</dbReference>
<organism evidence="7 8">
    <name type="scientific">Phototrophicus methaneseepsis</name>
    <dbReference type="NCBI Taxonomy" id="2710758"/>
    <lineage>
        <taxon>Bacteria</taxon>
        <taxon>Bacillati</taxon>
        <taxon>Chloroflexota</taxon>
        <taxon>Candidatus Thermofontia</taxon>
        <taxon>Phototrophicales</taxon>
        <taxon>Phototrophicaceae</taxon>
        <taxon>Phototrophicus</taxon>
    </lineage>
</organism>
<proteinExistence type="inferred from homology"/>
<feature type="transmembrane region" description="Helical" evidence="6">
    <location>
        <begin position="251"/>
        <end position="269"/>
    </location>
</feature>
<feature type="transmembrane region" description="Helical" evidence="6">
    <location>
        <begin position="81"/>
        <end position="103"/>
    </location>
</feature>
<dbReference type="InterPro" id="IPR036259">
    <property type="entry name" value="MFS_trans_sf"/>
</dbReference>
<dbReference type="InterPro" id="IPR004896">
    <property type="entry name" value="PucC-rel"/>
</dbReference>
<feature type="transmembrane region" description="Helical" evidence="6">
    <location>
        <begin position="153"/>
        <end position="172"/>
    </location>
</feature>
<evidence type="ECO:0000256" key="1">
    <source>
        <dbReference type="ARBA" id="ARBA00004141"/>
    </source>
</evidence>
<keyword evidence="3 6" id="KW-0812">Transmembrane</keyword>
<name>A0A7S8E8A5_9CHLR</name>
<dbReference type="Gene3D" id="1.20.1250.20">
    <property type="entry name" value="MFS general substrate transporter like domains"/>
    <property type="match status" value="1"/>
</dbReference>